<organism evidence="4 5">
    <name type="scientific">Patella caerulea</name>
    <name type="common">Rayed Mediterranean limpet</name>
    <dbReference type="NCBI Taxonomy" id="87958"/>
    <lineage>
        <taxon>Eukaryota</taxon>
        <taxon>Metazoa</taxon>
        <taxon>Spiralia</taxon>
        <taxon>Lophotrochozoa</taxon>
        <taxon>Mollusca</taxon>
        <taxon>Gastropoda</taxon>
        <taxon>Patellogastropoda</taxon>
        <taxon>Patelloidea</taxon>
        <taxon>Patellidae</taxon>
        <taxon>Patella</taxon>
    </lineage>
</organism>
<gene>
    <name evidence="4" type="ORF">SNE40_021646</name>
</gene>
<dbReference type="InterPro" id="IPR050111">
    <property type="entry name" value="C-type_lectin/snaclec_domain"/>
</dbReference>
<comment type="caution">
    <text evidence="4">The sequence shown here is derived from an EMBL/GenBank/DDBJ whole genome shotgun (WGS) entry which is preliminary data.</text>
</comment>
<reference evidence="4 5" key="1">
    <citation type="submission" date="2024-01" db="EMBL/GenBank/DDBJ databases">
        <title>The genome of the rayed Mediterranean limpet Patella caerulea (Linnaeus, 1758).</title>
        <authorList>
            <person name="Anh-Thu Weber A."/>
            <person name="Halstead-Nussloch G."/>
        </authorList>
    </citation>
    <scope>NUCLEOTIDE SEQUENCE [LARGE SCALE GENOMIC DNA]</scope>
    <source>
        <strain evidence="4">AATW-2023a</strain>
        <tissue evidence="4">Whole specimen</tissue>
    </source>
</reference>
<sequence>MSLLKLIWVSLYTAAASINCPNNVFQLITTLTDTLVDNAIGMHTGLTVKRCGEKCLETPTCASFSYLLKDGYECHLFGHHAWYGWNNHTVYNELVTYWLLAELCPSDYKYNTTYNVCYKAYFGSADERDFLDAMARCQQDGGYLYVGNTAEKFQIIQGLDSSSYNNVYIGGTRLGQEWTWMDGSAINNMVWHPGEPSNLNEKCAAIIYGSQNAALDISCTAKRKFICEIPIRK</sequence>
<feature type="domain" description="Apple" evidence="3">
    <location>
        <begin position="20"/>
        <end position="104"/>
    </location>
</feature>
<dbReference type="PANTHER" id="PTHR22803">
    <property type="entry name" value="MANNOSE, PHOSPHOLIPASE, LECTIN RECEPTOR RELATED"/>
    <property type="match status" value="1"/>
</dbReference>
<evidence type="ECO:0000313" key="5">
    <source>
        <dbReference type="Proteomes" id="UP001347796"/>
    </source>
</evidence>
<dbReference type="InterPro" id="IPR016187">
    <property type="entry name" value="CTDL_fold"/>
</dbReference>
<keyword evidence="1" id="KW-0732">Signal</keyword>
<accession>A0AAN8GBH9</accession>
<protein>
    <recommendedName>
        <fullName evidence="6">C-type lectin</fullName>
    </recommendedName>
</protein>
<dbReference type="EMBL" id="JAZGQO010000018">
    <property type="protein sequence ID" value="KAK6167676.1"/>
    <property type="molecule type" value="Genomic_DNA"/>
</dbReference>
<name>A0AAN8GBH9_PATCE</name>
<dbReference type="CDD" id="cd00037">
    <property type="entry name" value="CLECT"/>
    <property type="match status" value="1"/>
</dbReference>
<dbReference type="Pfam" id="PF00059">
    <property type="entry name" value="Lectin_C"/>
    <property type="match status" value="1"/>
</dbReference>
<dbReference type="SMART" id="SM00034">
    <property type="entry name" value="CLECT"/>
    <property type="match status" value="1"/>
</dbReference>
<dbReference type="SUPFAM" id="SSF57414">
    <property type="entry name" value="Hairpin loop containing domain-like"/>
    <property type="match status" value="1"/>
</dbReference>
<feature type="chain" id="PRO_5043051686" description="C-type lectin" evidence="1">
    <location>
        <begin position="18"/>
        <end position="233"/>
    </location>
</feature>
<evidence type="ECO:0000259" key="2">
    <source>
        <dbReference type="PROSITE" id="PS50041"/>
    </source>
</evidence>
<evidence type="ECO:0008006" key="6">
    <source>
        <dbReference type="Google" id="ProtNLM"/>
    </source>
</evidence>
<evidence type="ECO:0000256" key="1">
    <source>
        <dbReference type="SAM" id="SignalP"/>
    </source>
</evidence>
<dbReference type="InterPro" id="IPR001304">
    <property type="entry name" value="C-type_lectin-like"/>
</dbReference>
<feature type="domain" description="C-type lectin" evidence="2">
    <location>
        <begin position="113"/>
        <end position="228"/>
    </location>
</feature>
<keyword evidence="5" id="KW-1185">Reference proteome</keyword>
<evidence type="ECO:0000313" key="4">
    <source>
        <dbReference type="EMBL" id="KAK6167676.1"/>
    </source>
</evidence>
<dbReference type="SUPFAM" id="SSF56436">
    <property type="entry name" value="C-type lectin-like"/>
    <property type="match status" value="1"/>
</dbReference>
<evidence type="ECO:0000259" key="3">
    <source>
        <dbReference type="PROSITE" id="PS50948"/>
    </source>
</evidence>
<dbReference type="AlphaFoldDB" id="A0AAN8GBH9"/>
<dbReference type="PROSITE" id="PS50948">
    <property type="entry name" value="PAN"/>
    <property type="match status" value="1"/>
</dbReference>
<feature type="signal peptide" evidence="1">
    <location>
        <begin position="1"/>
        <end position="17"/>
    </location>
</feature>
<proteinExistence type="predicted"/>
<dbReference type="Proteomes" id="UP001347796">
    <property type="component" value="Unassembled WGS sequence"/>
</dbReference>
<dbReference type="InterPro" id="IPR003609">
    <property type="entry name" value="Pan_app"/>
</dbReference>
<dbReference type="PROSITE" id="PS50041">
    <property type="entry name" value="C_TYPE_LECTIN_2"/>
    <property type="match status" value="1"/>
</dbReference>
<dbReference type="InterPro" id="IPR016186">
    <property type="entry name" value="C-type_lectin-like/link_sf"/>
</dbReference>
<dbReference type="Gene3D" id="3.10.100.10">
    <property type="entry name" value="Mannose-Binding Protein A, subunit A"/>
    <property type="match status" value="1"/>
</dbReference>